<evidence type="ECO:0000313" key="11">
    <source>
        <dbReference type="Proteomes" id="UP000190105"/>
    </source>
</evidence>
<dbReference type="PROSITE" id="PS00719">
    <property type="entry name" value="GLYCOSYL_HYDROL_F2_1"/>
    <property type="match status" value="1"/>
</dbReference>
<comment type="similarity">
    <text evidence="2 8">Belongs to the glycosyl hydrolase 2 family.</text>
</comment>
<dbReference type="GO" id="GO:0005990">
    <property type="term" value="P:lactose catabolic process"/>
    <property type="evidence" value="ECO:0007669"/>
    <property type="project" value="TreeGrafter"/>
</dbReference>
<dbReference type="PANTHER" id="PTHR46323">
    <property type="entry name" value="BETA-GALACTOSIDASE"/>
    <property type="match status" value="1"/>
</dbReference>
<dbReference type="SUPFAM" id="SSF49303">
    <property type="entry name" value="beta-Galactosidase/glucuronidase domain"/>
    <property type="match status" value="2"/>
</dbReference>
<dbReference type="Pfam" id="PF16353">
    <property type="entry name" value="LacZ_4"/>
    <property type="match status" value="1"/>
</dbReference>
<evidence type="ECO:0000256" key="8">
    <source>
        <dbReference type="RuleBase" id="RU361154"/>
    </source>
</evidence>
<dbReference type="InterPro" id="IPR050347">
    <property type="entry name" value="Bact_Beta-galactosidase"/>
</dbReference>
<dbReference type="Gene3D" id="2.70.98.10">
    <property type="match status" value="1"/>
</dbReference>
<dbReference type="InterPro" id="IPR006103">
    <property type="entry name" value="Glyco_hydro_2_cat"/>
</dbReference>
<dbReference type="PROSITE" id="PS00608">
    <property type="entry name" value="GLYCOSYL_HYDROL_F2_2"/>
    <property type="match status" value="1"/>
</dbReference>
<dbReference type="SUPFAM" id="SSF49785">
    <property type="entry name" value="Galactose-binding domain-like"/>
    <property type="match status" value="1"/>
</dbReference>
<dbReference type="InterPro" id="IPR017853">
    <property type="entry name" value="GH"/>
</dbReference>
<dbReference type="PANTHER" id="PTHR46323:SF2">
    <property type="entry name" value="BETA-GALACTOSIDASE"/>
    <property type="match status" value="1"/>
</dbReference>
<dbReference type="InterPro" id="IPR011013">
    <property type="entry name" value="Gal_mutarotase_sf_dom"/>
</dbReference>
<dbReference type="InterPro" id="IPR006102">
    <property type="entry name" value="Ig-like_GH2"/>
</dbReference>
<evidence type="ECO:0000259" key="9">
    <source>
        <dbReference type="SMART" id="SM01038"/>
    </source>
</evidence>
<evidence type="ECO:0000256" key="5">
    <source>
        <dbReference type="ARBA" id="ARBA00022801"/>
    </source>
</evidence>
<proteinExistence type="inferred from homology"/>
<dbReference type="RefSeq" id="WP_078697623.1">
    <property type="nucleotide sequence ID" value="NZ_FUYH01000032.1"/>
</dbReference>
<keyword evidence="11" id="KW-1185">Reference proteome</keyword>
<dbReference type="Gene3D" id="2.60.40.10">
    <property type="entry name" value="Immunoglobulins"/>
    <property type="match status" value="2"/>
</dbReference>
<evidence type="ECO:0000256" key="6">
    <source>
        <dbReference type="ARBA" id="ARBA00023295"/>
    </source>
</evidence>
<dbReference type="InterPro" id="IPR006104">
    <property type="entry name" value="Glyco_hydro_2_N"/>
</dbReference>
<comment type="catalytic activity">
    <reaction evidence="1 8">
        <text>Hydrolysis of terminal non-reducing beta-D-galactose residues in beta-D-galactosides.</text>
        <dbReference type="EC" id="3.2.1.23"/>
    </reaction>
</comment>
<dbReference type="GO" id="GO:0030246">
    <property type="term" value="F:carbohydrate binding"/>
    <property type="evidence" value="ECO:0007669"/>
    <property type="project" value="InterPro"/>
</dbReference>
<dbReference type="SMART" id="SM01038">
    <property type="entry name" value="Bgal_small_N"/>
    <property type="match status" value="1"/>
</dbReference>
<evidence type="ECO:0000256" key="4">
    <source>
        <dbReference type="ARBA" id="ARBA00013303"/>
    </source>
</evidence>
<evidence type="ECO:0000256" key="1">
    <source>
        <dbReference type="ARBA" id="ARBA00001412"/>
    </source>
</evidence>
<dbReference type="SUPFAM" id="SSF51445">
    <property type="entry name" value="(Trans)glycosidases"/>
    <property type="match status" value="1"/>
</dbReference>
<dbReference type="SUPFAM" id="SSF74650">
    <property type="entry name" value="Galactose mutarotase-like"/>
    <property type="match status" value="1"/>
</dbReference>
<dbReference type="InterPro" id="IPR014718">
    <property type="entry name" value="GH-type_carb-bd"/>
</dbReference>
<dbReference type="EMBL" id="FUYH01000032">
    <property type="protein sequence ID" value="SKA98879.1"/>
    <property type="molecule type" value="Genomic_DNA"/>
</dbReference>
<protein>
    <recommendedName>
        <fullName evidence="4 8">Beta-galactosidase</fullName>
        <ecNumber evidence="3 8">3.2.1.23</ecNumber>
    </recommendedName>
    <alternativeName>
        <fullName evidence="7 8">Lactase</fullName>
    </alternativeName>
</protein>
<dbReference type="InterPro" id="IPR006101">
    <property type="entry name" value="Glyco_hydro_2"/>
</dbReference>
<dbReference type="InterPro" id="IPR023230">
    <property type="entry name" value="Glyco_hydro_2_CS"/>
</dbReference>
<dbReference type="Gene3D" id="2.60.120.260">
    <property type="entry name" value="Galactose-binding domain-like"/>
    <property type="match status" value="1"/>
</dbReference>
<gene>
    <name evidence="10" type="ORF">SAMN05443428_13211</name>
</gene>
<dbReference type="GO" id="GO:0004565">
    <property type="term" value="F:beta-galactosidase activity"/>
    <property type="evidence" value="ECO:0007669"/>
    <property type="project" value="UniProtKB-EC"/>
</dbReference>
<evidence type="ECO:0000256" key="7">
    <source>
        <dbReference type="ARBA" id="ARBA00032230"/>
    </source>
</evidence>
<dbReference type="Proteomes" id="UP000190105">
    <property type="component" value="Unassembled WGS sequence"/>
</dbReference>
<dbReference type="STRING" id="1147123.SAMN05443428_13211"/>
<evidence type="ECO:0000313" key="10">
    <source>
        <dbReference type="EMBL" id="SKA98879.1"/>
    </source>
</evidence>
<evidence type="ECO:0000256" key="3">
    <source>
        <dbReference type="ARBA" id="ARBA00012756"/>
    </source>
</evidence>
<dbReference type="InterPro" id="IPR008979">
    <property type="entry name" value="Galactose-bd-like_sf"/>
</dbReference>
<dbReference type="AlphaFoldDB" id="A0A1T4YAS2"/>
<dbReference type="OrthoDB" id="9762066at2"/>
<organism evidence="10 11">
    <name type="scientific">Caloramator quimbayensis</name>
    <dbReference type="NCBI Taxonomy" id="1147123"/>
    <lineage>
        <taxon>Bacteria</taxon>
        <taxon>Bacillati</taxon>
        <taxon>Bacillota</taxon>
        <taxon>Clostridia</taxon>
        <taxon>Eubacteriales</taxon>
        <taxon>Clostridiaceae</taxon>
        <taxon>Caloramator</taxon>
    </lineage>
</organism>
<dbReference type="InterPro" id="IPR004199">
    <property type="entry name" value="B-gal_small/dom_5"/>
</dbReference>
<sequence>MDKFTYDWENPKITGINKEDGHTIALPYDDYESIYEDLESPYKISLNGIWKFKWIKDLKNALDSFYKEDYDTSSFNDIEVPSLWQLKGYGKPYYLAFKYPPGISTKEREIPKIDSKWNEIGYYRRTFNIPMEWKDREIFIHFGAVKSCFYLYINGEKVGFSKGSMTPSEFYITKYVRIGENTLSVEVYRYCDGTYLEDQDMWFFSGIYREVYIYSEPKVFIRDFFARCNMDESYEDAELLLDVYIKNYCNMDKKITLEAGLLEYNLKSIPEIIASLKGVVSNNKDVVFSFKNNIKNPKKWTSETPNLYRIFIILKDEEGKILEIKSFQFGFKIVEIKDEKILINGKPIMLKGVNRHEFDPDFGWAVPRERYHQDLTIMKQHNINAIRTSHYPNDPYFYKLCNEYGFYVMDEAEVESHGVRRKNVPGDNPLWTQAVVDRMERMVLRDRNHPCIFMWSLGNEAGYGSSFKVMKEAALKLDNTRPIHYEGDFDMSVSDVVSRMYATTDVLERLGRHEEIKVNFFENIMNKLAADNKPLKPKQYIGKPVLLCEYAHAMENSLGNFKEYMDVFEKYDNMAGGFIWDFVDQSIRKYDNDGKEMWLYGGDFGEEDTHRYFCANGIVSADRTLHPSIYEVKKVYQNINVKDVNILKGIIAVENKYSFIGLENFKMLWKLTEDGQVIKSGAVDELDIGPKKIKEFKIEFIPEEVKKGCEYHVDFSFVLKKDNMWAKEGYEAAFEQFKLPFDNGTKERKNCADRGVLIVNNDKDAIKVKSGNFSIKIGKTSGGIESLDYGFGEIIKSPLIPNYYRALTDNDIGYANFDSRLEPILVDKSWLKASKKRKVEKIDIEEVEDCVKITVMQKVANTKEDVVTEYMIDAQGLIIVKHSITPKKDMLKIGMMVEIHKDFDNITWFGRGFHETYEDRKSGAKVAIYSAKVKDLIFNYMRPQENGNRTDVRWIEVKNSKGLGIRIEDFEGKLLNFSAWPYSLEDLDRAKHIHELKEQDFITLNIDYRQCGVGGDLPGVAALHDKYKLHGNKSYVYSFLIKPIK</sequence>
<keyword evidence="5 8" id="KW-0378">Hydrolase</keyword>
<accession>A0A1T4YAS2</accession>
<feature type="domain" description="Beta galactosidase small chain/" evidence="9">
    <location>
        <begin position="767"/>
        <end position="1042"/>
    </location>
</feature>
<evidence type="ECO:0000256" key="2">
    <source>
        <dbReference type="ARBA" id="ARBA00007401"/>
    </source>
</evidence>
<dbReference type="EC" id="3.2.1.23" evidence="3 8"/>
<dbReference type="Pfam" id="PF02837">
    <property type="entry name" value="Glyco_hydro_2_N"/>
    <property type="match status" value="1"/>
</dbReference>
<dbReference type="InterPro" id="IPR013783">
    <property type="entry name" value="Ig-like_fold"/>
</dbReference>
<dbReference type="InterPro" id="IPR036156">
    <property type="entry name" value="Beta-gal/glucu_dom_sf"/>
</dbReference>
<dbReference type="GO" id="GO:0009341">
    <property type="term" value="C:beta-galactosidase complex"/>
    <property type="evidence" value="ECO:0007669"/>
    <property type="project" value="InterPro"/>
</dbReference>
<dbReference type="Pfam" id="PF00703">
    <property type="entry name" value="Glyco_hydro_2"/>
    <property type="match status" value="1"/>
</dbReference>
<dbReference type="Gene3D" id="3.20.20.80">
    <property type="entry name" value="Glycosidases"/>
    <property type="match status" value="1"/>
</dbReference>
<reference evidence="11" key="1">
    <citation type="submission" date="2017-02" db="EMBL/GenBank/DDBJ databases">
        <authorList>
            <person name="Varghese N."/>
            <person name="Submissions S."/>
        </authorList>
    </citation>
    <scope>NUCLEOTIDE SEQUENCE [LARGE SCALE GENOMIC DNA]</scope>
    <source>
        <strain evidence="11">USBA 833</strain>
    </source>
</reference>
<dbReference type="InterPro" id="IPR032312">
    <property type="entry name" value="LacZ_4"/>
</dbReference>
<dbReference type="InterPro" id="IPR023232">
    <property type="entry name" value="Glyco_hydro_2_AS"/>
</dbReference>
<name>A0A1T4YAS2_9CLOT</name>
<keyword evidence="6 8" id="KW-0326">Glycosidase</keyword>
<dbReference type="PRINTS" id="PR00132">
    <property type="entry name" value="GLHYDRLASE2"/>
</dbReference>
<dbReference type="Pfam" id="PF02929">
    <property type="entry name" value="Bgal_small_N"/>
    <property type="match status" value="1"/>
</dbReference>
<dbReference type="Pfam" id="PF02836">
    <property type="entry name" value="Glyco_hydro_2_C"/>
    <property type="match status" value="1"/>
</dbReference>